<dbReference type="EMBL" id="MLJW01000011">
    <property type="protein sequence ID" value="OIR14510.1"/>
    <property type="molecule type" value="Genomic_DNA"/>
</dbReference>
<keyword evidence="1" id="KW-0540">Nuclease</keyword>
<keyword evidence="1" id="KW-0378">Hydrolase</keyword>
<dbReference type="GO" id="GO:0016787">
    <property type="term" value="F:hydrolase activity"/>
    <property type="evidence" value="ECO:0007669"/>
    <property type="project" value="UniProtKB-KW"/>
</dbReference>
<dbReference type="Pfam" id="PF09559">
    <property type="entry name" value="Cas6"/>
    <property type="match status" value="1"/>
</dbReference>
<dbReference type="EC" id="3.1.-.-" evidence="1"/>
<proteinExistence type="predicted"/>
<reference evidence="1" key="1">
    <citation type="submission" date="2016-10" db="EMBL/GenBank/DDBJ databases">
        <title>Sequence of Gallionella enrichment culture.</title>
        <authorList>
            <person name="Poehlein A."/>
            <person name="Muehling M."/>
            <person name="Daniel R."/>
        </authorList>
    </citation>
    <scope>NUCLEOTIDE SEQUENCE</scope>
</reference>
<name>A0A1J5TR88_9ZZZZ</name>
<evidence type="ECO:0000313" key="1">
    <source>
        <dbReference type="EMBL" id="OIR14510.1"/>
    </source>
</evidence>
<dbReference type="GO" id="GO:0004519">
    <property type="term" value="F:endonuclease activity"/>
    <property type="evidence" value="ECO:0007669"/>
    <property type="project" value="UniProtKB-KW"/>
</dbReference>
<organism evidence="1">
    <name type="scientific">mine drainage metagenome</name>
    <dbReference type="NCBI Taxonomy" id="410659"/>
    <lineage>
        <taxon>unclassified sequences</taxon>
        <taxon>metagenomes</taxon>
        <taxon>ecological metagenomes</taxon>
    </lineage>
</organism>
<protein>
    <submittedName>
        <fullName evidence="1">CRISPR-associated endonuclease Cas6</fullName>
        <ecNumber evidence="1">3.1.-.-</ecNumber>
    </submittedName>
</protein>
<dbReference type="NCBIfam" id="TIGR02807">
    <property type="entry name" value="cas6_cmx6"/>
    <property type="match status" value="1"/>
</dbReference>
<dbReference type="InterPro" id="IPR014174">
    <property type="entry name" value="CRISPR-assoc_prot_Cas6/Cmx6"/>
</dbReference>
<sequence>MTAPHIEMIDLVFEISGGTLPAAYPYTLWDELVRLAPQLGEDENVGVIPLRMSTSNEGMLLPKRAKLVLRLPHSLANVATGLAQKQMRVADSLIQLGSCKTRLISHYPTLHAHLVTGADNEIAFMKEVESALVAMGVEAKLICGQRLTLTNGERAIKGYSLVLHDLSPEDSLRVQYSGLGEERRFGCGIFVPYKVISGLE</sequence>
<gene>
    <name evidence="1" type="primary">cas6_3</name>
    <name evidence="1" type="ORF">GALL_43110</name>
</gene>
<comment type="caution">
    <text evidence="1">The sequence shown here is derived from an EMBL/GenBank/DDBJ whole genome shotgun (WGS) entry which is preliminary data.</text>
</comment>
<keyword evidence="1" id="KW-0255">Endonuclease</keyword>
<accession>A0A1J5TR88</accession>
<dbReference type="AlphaFoldDB" id="A0A1J5TR88"/>